<comment type="caution">
    <text evidence="6">The sequence shown here is derived from an EMBL/GenBank/DDBJ whole genome shotgun (WGS) entry which is preliminary data.</text>
</comment>
<dbReference type="InterPro" id="IPR045862">
    <property type="entry name" value="Trf4-like"/>
</dbReference>
<name>A0A0K9NNB9_ZOSMR</name>
<dbReference type="InterPro" id="IPR043519">
    <property type="entry name" value="NT_sf"/>
</dbReference>
<accession>A0A0K9NNB9</accession>
<dbReference type="Proteomes" id="UP000036987">
    <property type="component" value="Unassembled WGS sequence"/>
</dbReference>
<evidence type="ECO:0008006" key="8">
    <source>
        <dbReference type="Google" id="ProtNLM"/>
    </source>
</evidence>
<feature type="region of interest" description="Disordered" evidence="3">
    <location>
        <begin position="1"/>
        <end position="27"/>
    </location>
</feature>
<keyword evidence="7" id="KW-1185">Reference proteome</keyword>
<feature type="compositionally biased region" description="Basic and acidic residues" evidence="3">
    <location>
        <begin position="589"/>
        <end position="600"/>
    </location>
</feature>
<sequence length="1559" mass="174629">MDSSSSSSSKKILSNHPSVRSSSSNTNPNPRIAILRWMSTLTPHQRQSHLTIVDANFIRILFQMYRRIQLTGHGFFLILPDIPSTSTPGLPSLIFRRSSGLLSRSSKRNQCEISIANALRLFGSKEGVGVERCEVDSLTVSEDFVADLDWFVKVMDVVSNGAFLRGDVDGSVVGGEWGEMKWLKDKGYYNLECFVANRIEIALRLAWMLGPGGGKKQKWPRLFREKSGDIAIAANLFWKRRGCVDWFMEMDPEIRKRVCLSFYGKRANYLVKEVLMTSDDLLKDGMFLLKSKPNPSQKSVERFASSQWGDQLLGNMDLEFSLHAIPEPISGTNSNKSNFMRSLIVMQQLLDMLLVCQNNEPDAEHIFFTSLSSSQTISDFIVRRLRGFLMLIFSEYIEFELTRDTTLSIPAKNTEEKSFAGSQRNKKKSRKRRGSTKKLADNNLTAKEPPKVQLKQQEHPIDPALLDLVCEISPAVPTNHNVTSLSQKEESIVRTNRKDHTTELINNKAHTPRKRKGVKSKNVVSEKINNKIISSQLGSFDISLPLHVSQSKVSESADTYNTLSCTLTNTEGQVNSPLKLGSSITDNGPDTKSDKEADKNLNIDNSSQSYIHSHSNDRHCQISDHTEIVSTSNLQCMNTRKNGNLIKERDSTVPRKCTYSANNKISTLACECETCIDTQTTYKGVSGFLTDNDVRHTSLNLSGHTMKNDHAMSQMENDSCNPHSQANVVSSIHFNSEADIMHLDAGHSQFNHLHQSLLSTTHQVRNVLTERACAVAIPSQTPPVSVDWPPVVRTCSRLSQLAAPNYESIINNTRLQPTICSGVPNNGMQFQPAVAHGNNERRHSEDVVDFPAFHNSSDMIDDTENYWVSDEEPDMHTLSGSDYNKYFGGGIMYWNTSDYVGTGFSRPPSHSSEDSSWAWYDADINRAIDDMVGLPGLPSYGVNGMASPLETLGPAQQSRGYLFSGTDINGMDSQVQGTDLPEELISRSLNTSNNSEGIKTDSLSYPILRPIIIPSALRKSSRSEFRINHDHRSPCFSSSRSDRPRRIKRPPSPMVLCVPHAPQVPPPSIGDSRKIRGFPVVRSGSSSPRHWGVRNWYHEEITSDHVHCCMDGPEVVWRPWQNKSLSRDEMMQNIPGSLMQDRLIVMSQQLGRDQEHPDVSFPVQPPESMNSSSWKASLTMMQNTLHEEINFFCRQVATESHSKKPFINWAVKRVARSLQVLWPRSQTNIYGSNATGLDLPTSDVDLVVCLPPVRNLEPIKEAGILEGRNGIKETCLQHAARYLANQEWVKSDSLKTIENTAIPLIMLVAEVPIDIIAPRGNISNSQSLEGLEASSSMMSVQSCNIISPAPVDLENNSPNLKDSYAYVKHVRLDISFKSPSHTGLQTTHLVRELTEQFPASIPLALILKQFLADRSLDHSNSGGLSSYCLVLLIIRFLQHEHHLGQLVNQNLGSLLMDFLYFFGNVFDPRQMRVSIQRSGFYINRERGQSIDPIHIDDPLCSMTNVGRNCFRIHQCIKAFADAYSVLETQITHFPCKSDNPIPIKLLPKIIPTIEHQGET</sequence>
<reference evidence="7" key="1">
    <citation type="journal article" date="2016" name="Nature">
        <title>The genome of the seagrass Zostera marina reveals angiosperm adaptation to the sea.</title>
        <authorList>
            <person name="Olsen J.L."/>
            <person name="Rouze P."/>
            <person name="Verhelst B."/>
            <person name="Lin Y.-C."/>
            <person name="Bayer T."/>
            <person name="Collen J."/>
            <person name="Dattolo E."/>
            <person name="De Paoli E."/>
            <person name="Dittami S."/>
            <person name="Maumus F."/>
            <person name="Michel G."/>
            <person name="Kersting A."/>
            <person name="Lauritano C."/>
            <person name="Lohaus R."/>
            <person name="Toepel M."/>
            <person name="Tonon T."/>
            <person name="Vanneste K."/>
            <person name="Amirebrahimi M."/>
            <person name="Brakel J."/>
            <person name="Bostroem C."/>
            <person name="Chovatia M."/>
            <person name="Grimwood J."/>
            <person name="Jenkins J.W."/>
            <person name="Jueterbock A."/>
            <person name="Mraz A."/>
            <person name="Stam W.T."/>
            <person name="Tice H."/>
            <person name="Bornberg-Bauer E."/>
            <person name="Green P.J."/>
            <person name="Pearson G.A."/>
            <person name="Procaccini G."/>
            <person name="Duarte C.M."/>
            <person name="Schmutz J."/>
            <person name="Reusch T.B.H."/>
            <person name="Van de Peer Y."/>
        </authorList>
    </citation>
    <scope>NUCLEOTIDE SEQUENCE [LARGE SCALE GENOMIC DNA]</scope>
    <source>
        <strain evidence="7">cv. Finnish</strain>
    </source>
</reference>
<protein>
    <recommendedName>
        <fullName evidence="8">Polymerase nucleotidyl transferase domain-containing protein</fullName>
    </recommendedName>
</protein>
<dbReference type="OrthoDB" id="273917at2759"/>
<feature type="region of interest" description="Disordered" evidence="3">
    <location>
        <begin position="1030"/>
        <end position="1073"/>
    </location>
</feature>
<evidence type="ECO:0000313" key="6">
    <source>
        <dbReference type="EMBL" id="KMZ57485.1"/>
    </source>
</evidence>
<dbReference type="GO" id="GO:0046872">
    <property type="term" value="F:metal ion binding"/>
    <property type="evidence" value="ECO:0007669"/>
    <property type="project" value="UniProtKB-KW"/>
</dbReference>
<gene>
    <name evidence="6" type="ORF">ZOSMA_85G00530</name>
</gene>
<dbReference type="Gene3D" id="1.10.1410.10">
    <property type="match status" value="1"/>
</dbReference>
<proteinExistence type="predicted"/>
<feature type="region of interest" description="Disordered" evidence="3">
    <location>
        <begin position="576"/>
        <end position="600"/>
    </location>
</feature>
<evidence type="ECO:0000256" key="2">
    <source>
        <dbReference type="ARBA" id="ARBA00022842"/>
    </source>
</evidence>
<evidence type="ECO:0000313" key="7">
    <source>
        <dbReference type="Proteomes" id="UP000036987"/>
    </source>
</evidence>
<dbReference type="InterPro" id="IPR054708">
    <property type="entry name" value="MTPAP-like_central"/>
</dbReference>
<dbReference type="OMA" id="VNCCDSS"/>
<dbReference type="EMBL" id="LFYR01002060">
    <property type="protein sequence ID" value="KMZ57485.1"/>
    <property type="molecule type" value="Genomic_DNA"/>
</dbReference>
<feature type="compositionally biased region" description="Basic residues" evidence="3">
    <location>
        <begin position="424"/>
        <end position="436"/>
    </location>
</feature>
<dbReference type="GO" id="GO:0031123">
    <property type="term" value="P:RNA 3'-end processing"/>
    <property type="evidence" value="ECO:0000318"/>
    <property type="project" value="GO_Central"/>
</dbReference>
<organism evidence="6 7">
    <name type="scientific">Zostera marina</name>
    <name type="common">Eelgrass</name>
    <dbReference type="NCBI Taxonomy" id="29655"/>
    <lineage>
        <taxon>Eukaryota</taxon>
        <taxon>Viridiplantae</taxon>
        <taxon>Streptophyta</taxon>
        <taxon>Embryophyta</taxon>
        <taxon>Tracheophyta</taxon>
        <taxon>Spermatophyta</taxon>
        <taxon>Magnoliopsida</taxon>
        <taxon>Liliopsida</taxon>
        <taxon>Zosteraceae</taxon>
        <taxon>Zostera</taxon>
    </lineage>
</organism>
<evidence type="ECO:0000259" key="4">
    <source>
        <dbReference type="Pfam" id="PF03828"/>
    </source>
</evidence>
<dbReference type="STRING" id="29655.A0A0K9NNB9"/>
<feature type="domain" description="PAP-associated" evidence="4">
    <location>
        <begin position="1450"/>
        <end position="1499"/>
    </location>
</feature>
<keyword evidence="1" id="KW-0479">Metal-binding</keyword>
<dbReference type="PANTHER" id="PTHR23092:SF48">
    <property type="entry name" value="NUCLEOTIDYLTRANSFERASE FAMILY PROTEIN"/>
    <property type="match status" value="1"/>
</dbReference>
<dbReference type="Pfam" id="PF22600">
    <property type="entry name" value="MTPAP-like_central"/>
    <property type="match status" value="1"/>
</dbReference>
<dbReference type="GO" id="GO:1990817">
    <property type="term" value="F:poly(A) RNA polymerase activity"/>
    <property type="evidence" value="ECO:0000318"/>
    <property type="project" value="GO_Central"/>
</dbReference>
<dbReference type="GO" id="GO:0005730">
    <property type="term" value="C:nucleolus"/>
    <property type="evidence" value="ECO:0000318"/>
    <property type="project" value="GO_Central"/>
</dbReference>
<dbReference type="InterPro" id="IPR002058">
    <property type="entry name" value="PAP_assoc"/>
</dbReference>
<evidence type="ECO:0000259" key="5">
    <source>
        <dbReference type="Pfam" id="PF22600"/>
    </source>
</evidence>
<dbReference type="Gene3D" id="3.30.460.10">
    <property type="entry name" value="Beta Polymerase, domain 2"/>
    <property type="match status" value="1"/>
</dbReference>
<evidence type="ECO:0000256" key="3">
    <source>
        <dbReference type="SAM" id="MobiDB-lite"/>
    </source>
</evidence>
<dbReference type="GO" id="GO:0043634">
    <property type="term" value="P:polyadenylation-dependent ncRNA catabolic process"/>
    <property type="evidence" value="ECO:0000318"/>
    <property type="project" value="GO_Central"/>
</dbReference>
<dbReference type="SUPFAM" id="SSF81631">
    <property type="entry name" value="PAP/OAS1 substrate-binding domain"/>
    <property type="match status" value="1"/>
</dbReference>
<evidence type="ECO:0000256" key="1">
    <source>
        <dbReference type="ARBA" id="ARBA00022723"/>
    </source>
</evidence>
<dbReference type="SUPFAM" id="SSF81301">
    <property type="entry name" value="Nucleotidyltransferase"/>
    <property type="match status" value="1"/>
</dbReference>
<dbReference type="GO" id="GO:0031499">
    <property type="term" value="C:TRAMP complex"/>
    <property type="evidence" value="ECO:0000318"/>
    <property type="project" value="GO_Central"/>
</dbReference>
<feature type="compositionally biased region" description="Polar residues" evidence="3">
    <location>
        <begin position="576"/>
        <end position="588"/>
    </location>
</feature>
<feature type="domain" description="Poly(A) RNA polymerase mitochondrial-like central palm" evidence="5">
    <location>
        <begin position="1209"/>
        <end position="1308"/>
    </location>
</feature>
<dbReference type="PANTHER" id="PTHR23092">
    <property type="entry name" value="POLY(A) RNA POLYMERASE"/>
    <property type="match status" value="1"/>
</dbReference>
<feature type="region of interest" description="Disordered" evidence="3">
    <location>
        <begin position="415"/>
        <end position="457"/>
    </location>
</feature>
<keyword evidence="2" id="KW-0460">Magnesium</keyword>
<dbReference type="Pfam" id="PF03828">
    <property type="entry name" value="PAP_assoc"/>
    <property type="match status" value="1"/>
</dbReference>